<reference evidence="6 7" key="1">
    <citation type="submission" date="2019-06" db="EMBL/GenBank/DDBJ databases">
        <title>Genome of Methylobacterium sp. 17Sr1-39.</title>
        <authorList>
            <person name="Seo T."/>
        </authorList>
    </citation>
    <scope>NUCLEOTIDE SEQUENCE [LARGE SCALE GENOMIC DNA]</scope>
    <source>
        <strain evidence="6 7">17Sr1-39</strain>
    </source>
</reference>
<feature type="transmembrane region" description="Helical" evidence="4">
    <location>
        <begin position="72"/>
        <end position="91"/>
    </location>
</feature>
<keyword evidence="4" id="KW-0472">Membrane</keyword>
<dbReference type="PANTHER" id="PTHR43820">
    <property type="entry name" value="HIGH-AFFINITY BRANCHED-CHAIN AMINO ACID TRANSPORT ATP-BINDING PROTEIN LIVF"/>
    <property type="match status" value="1"/>
</dbReference>
<proteinExistence type="inferred from homology"/>
<keyword evidence="4" id="KW-0812">Transmembrane</keyword>
<evidence type="ECO:0000256" key="1">
    <source>
        <dbReference type="ARBA" id="ARBA00005417"/>
    </source>
</evidence>
<dbReference type="OrthoDB" id="9806149at2"/>
<dbReference type="GO" id="GO:0015807">
    <property type="term" value="P:L-amino acid transport"/>
    <property type="evidence" value="ECO:0007669"/>
    <property type="project" value="TreeGrafter"/>
</dbReference>
<evidence type="ECO:0000259" key="5">
    <source>
        <dbReference type="Pfam" id="PF00005"/>
    </source>
</evidence>
<dbReference type="InterPro" id="IPR003439">
    <property type="entry name" value="ABC_transporter-like_ATP-bd"/>
</dbReference>
<keyword evidence="6" id="KW-0547">Nucleotide-binding</keyword>
<dbReference type="InterPro" id="IPR052156">
    <property type="entry name" value="BCAA_Transport_ATP-bd_LivF"/>
</dbReference>
<dbReference type="Gene3D" id="3.40.50.300">
    <property type="entry name" value="P-loop containing nucleotide triphosphate hydrolases"/>
    <property type="match status" value="1"/>
</dbReference>
<organism evidence="6 7">
    <name type="scientific">Methylobacterium terricola</name>
    <dbReference type="NCBI Taxonomy" id="2583531"/>
    <lineage>
        <taxon>Bacteria</taxon>
        <taxon>Pseudomonadati</taxon>
        <taxon>Pseudomonadota</taxon>
        <taxon>Alphaproteobacteria</taxon>
        <taxon>Hyphomicrobiales</taxon>
        <taxon>Methylobacteriaceae</taxon>
        <taxon>Methylobacterium</taxon>
    </lineage>
</organism>
<name>A0A5C4LIA8_9HYPH</name>
<evidence type="ECO:0000256" key="4">
    <source>
        <dbReference type="SAM" id="Phobius"/>
    </source>
</evidence>
<dbReference type="EMBL" id="VDDA01000005">
    <property type="protein sequence ID" value="TNC13053.1"/>
    <property type="molecule type" value="Genomic_DNA"/>
</dbReference>
<comment type="caution">
    <text evidence="6">The sequence shown here is derived from an EMBL/GenBank/DDBJ whole genome shotgun (WGS) entry which is preliminary data.</text>
</comment>
<gene>
    <name evidence="6" type="ORF">FF100_15470</name>
</gene>
<sequence length="203" mass="21098">MVAGILLGIVQDVATPFVGFTDKIAIAIFTLLTLGLNLQTGLTDVGLVGFFSIGAYAPAILTAWGYPSPLGFAAGAVLALLAAWPVGLVALRRRDGGLSGGERQQLAFARARMTRPRLIVLDEPIAALPPALVNDRFRRIAAPAAGGTAVLLIEPRARQALTISDVGAIMDLGRVAMSGPARTLLDDERTARLSLGQAADCDA</sequence>
<evidence type="ECO:0000256" key="2">
    <source>
        <dbReference type="ARBA" id="ARBA00022448"/>
    </source>
</evidence>
<dbReference type="AlphaFoldDB" id="A0A5C4LIA8"/>
<feature type="transmembrane region" description="Helical" evidence="4">
    <location>
        <begin position="20"/>
        <end position="38"/>
    </location>
</feature>
<protein>
    <submittedName>
        <fullName evidence="6">ATP-binding cassette domain-containing protein</fullName>
    </submittedName>
</protein>
<keyword evidence="7" id="KW-1185">Reference proteome</keyword>
<dbReference type="SUPFAM" id="SSF52540">
    <property type="entry name" value="P-loop containing nucleoside triphosphate hydrolases"/>
    <property type="match status" value="1"/>
</dbReference>
<keyword evidence="3" id="KW-0029">Amino-acid transport</keyword>
<keyword evidence="4" id="KW-1133">Transmembrane helix</keyword>
<evidence type="ECO:0000256" key="3">
    <source>
        <dbReference type="ARBA" id="ARBA00022970"/>
    </source>
</evidence>
<feature type="transmembrane region" description="Helical" evidence="4">
    <location>
        <begin position="45"/>
        <end position="66"/>
    </location>
</feature>
<accession>A0A5C4LIA8</accession>
<dbReference type="InterPro" id="IPR027417">
    <property type="entry name" value="P-loop_NTPase"/>
</dbReference>
<dbReference type="GO" id="GO:0005524">
    <property type="term" value="F:ATP binding"/>
    <property type="evidence" value="ECO:0007669"/>
    <property type="project" value="UniProtKB-KW"/>
</dbReference>
<feature type="domain" description="ABC transporter" evidence="5">
    <location>
        <begin position="91"/>
        <end position="126"/>
    </location>
</feature>
<keyword evidence="2" id="KW-0813">Transport</keyword>
<dbReference type="Pfam" id="PF00005">
    <property type="entry name" value="ABC_tran"/>
    <property type="match status" value="1"/>
</dbReference>
<evidence type="ECO:0000313" key="7">
    <source>
        <dbReference type="Proteomes" id="UP000305267"/>
    </source>
</evidence>
<dbReference type="GO" id="GO:0016887">
    <property type="term" value="F:ATP hydrolysis activity"/>
    <property type="evidence" value="ECO:0007669"/>
    <property type="project" value="InterPro"/>
</dbReference>
<dbReference type="GO" id="GO:0015658">
    <property type="term" value="F:branched-chain amino acid transmembrane transporter activity"/>
    <property type="evidence" value="ECO:0007669"/>
    <property type="project" value="TreeGrafter"/>
</dbReference>
<keyword evidence="6" id="KW-0067">ATP-binding</keyword>
<dbReference type="PANTHER" id="PTHR43820:SF4">
    <property type="entry name" value="HIGH-AFFINITY BRANCHED-CHAIN AMINO ACID TRANSPORT ATP-BINDING PROTEIN LIVF"/>
    <property type="match status" value="1"/>
</dbReference>
<comment type="similarity">
    <text evidence="1">Belongs to the ABC transporter superfamily.</text>
</comment>
<evidence type="ECO:0000313" key="6">
    <source>
        <dbReference type="EMBL" id="TNC13053.1"/>
    </source>
</evidence>
<dbReference type="Proteomes" id="UP000305267">
    <property type="component" value="Unassembled WGS sequence"/>
</dbReference>